<dbReference type="PANTHER" id="PTHR15139">
    <property type="entry name" value="TUBULIN FOLDING COFACTOR C"/>
    <property type="match status" value="1"/>
</dbReference>
<accession>A0A183MGZ3</accession>
<dbReference type="PANTHER" id="PTHR15139:SF0">
    <property type="entry name" value="TUBULIN-SPECIFIC CHAPERONE C"/>
    <property type="match status" value="1"/>
</dbReference>
<protein>
    <submittedName>
        <fullName evidence="3">Uncharacterized protein</fullName>
    </submittedName>
</protein>
<feature type="region of interest" description="Disordered" evidence="2">
    <location>
        <begin position="108"/>
        <end position="141"/>
    </location>
</feature>
<dbReference type="STRING" id="48269.A0A183MGZ3"/>
<dbReference type="Proteomes" id="UP000277204">
    <property type="component" value="Unassembled WGS sequence"/>
</dbReference>
<evidence type="ECO:0000313" key="3">
    <source>
        <dbReference type="EMBL" id="VDP17963.1"/>
    </source>
</evidence>
<feature type="compositionally biased region" description="Basic and acidic residues" evidence="2">
    <location>
        <begin position="119"/>
        <end position="131"/>
    </location>
</feature>
<dbReference type="AlphaFoldDB" id="A0A183MGZ3"/>
<proteinExistence type="inferred from homology"/>
<evidence type="ECO:0000256" key="1">
    <source>
        <dbReference type="ARBA" id="ARBA00008848"/>
    </source>
</evidence>
<evidence type="ECO:0000256" key="2">
    <source>
        <dbReference type="SAM" id="MobiDB-lite"/>
    </source>
</evidence>
<keyword evidence="4" id="KW-1185">Reference proteome</keyword>
<sequence>MNSNQKSSENRNFPLNISDNRQIVLNRLNERHTQSQVVNSQRKNIDSFGNGNIHEKFLQHFIQYKLAIVTDLEDMTKKIQGNDLPINERTQSLNDLFQEKRTELLPNKKFGFSRQQTTKKQENENKSESHPESSICKSSSIVTPNNNDSVIYDERFSLINITGPKHFIIPNINCSSDSFISQTVYLIDLIDCTIEICHVFGSLIGRRLKNCKIYAYPISGSVWLDECINCDLVFACRQLRIHQTSNCRLGLHMASRPIIEQCTNLKVAPYQLVYKSLEQDLSTAGLSINNDLQKLLQIGV</sequence>
<dbReference type="InterPro" id="IPR016098">
    <property type="entry name" value="CAP/MinC_C"/>
</dbReference>
<reference evidence="3 4" key="1">
    <citation type="submission" date="2018-11" db="EMBL/GenBank/DDBJ databases">
        <authorList>
            <consortium name="Pathogen Informatics"/>
        </authorList>
    </citation>
    <scope>NUCLEOTIDE SEQUENCE [LARGE SCALE GENOMIC DNA]</scope>
    <source>
        <strain evidence="3 4">Zambia</strain>
    </source>
</reference>
<dbReference type="GO" id="GO:0007021">
    <property type="term" value="P:tubulin complex assembly"/>
    <property type="evidence" value="ECO:0007669"/>
    <property type="project" value="TreeGrafter"/>
</dbReference>
<name>A0A183MGZ3_9TREM</name>
<dbReference type="InterPro" id="IPR017901">
    <property type="entry name" value="C-CAP_CF_C-like"/>
</dbReference>
<dbReference type="InterPro" id="IPR012945">
    <property type="entry name" value="Tubulin-bd_cofactor_C_dom"/>
</dbReference>
<dbReference type="EMBL" id="UZAI01016913">
    <property type="protein sequence ID" value="VDP17963.1"/>
    <property type="molecule type" value="Genomic_DNA"/>
</dbReference>
<dbReference type="Pfam" id="PF07986">
    <property type="entry name" value="TBCC"/>
    <property type="match status" value="1"/>
</dbReference>
<gene>
    <name evidence="3" type="ORF">SMRZ_LOCUS15318</name>
</gene>
<evidence type="ECO:0000313" key="4">
    <source>
        <dbReference type="Proteomes" id="UP000277204"/>
    </source>
</evidence>
<dbReference type="InterPro" id="IPR027684">
    <property type="entry name" value="TBCC"/>
</dbReference>
<dbReference type="GO" id="GO:0007023">
    <property type="term" value="P:post-chaperonin tubulin folding pathway"/>
    <property type="evidence" value="ECO:0007669"/>
    <property type="project" value="InterPro"/>
</dbReference>
<dbReference type="Gene3D" id="2.160.20.70">
    <property type="match status" value="1"/>
</dbReference>
<organism evidence="3 4">
    <name type="scientific">Schistosoma margrebowiei</name>
    <dbReference type="NCBI Taxonomy" id="48269"/>
    <lineage>
        <taxon>Eukaryota</taxon>
        <taxon>Metazoa</taxon>
        <taxon>Spiralia</taxon>
        <taxon>Lophotrochozoa</taxon>
        <taxon>Platyhelminthes</taxon>
        <taxon>Trematoda</taxon>
        <taxon>Digenea</taxon>
        <taxon>Strigeidida</taxon>
        <taxon>Schistosomatoidea</taxon>
        <taxon>Schistosomatidae</taxon>
        <taxon>Schistosoma</taxon>
    </lineage>
</organism>
<dbReference type="PROSITE" id="PS51329">
    <property type="entry name" value="C_CAP_COFACTOR_C"/>
    <property type="match status" value="1"/>
</dbReference>
<comment type="similarity">
    <text evidence="1">Belongs to the TBCC family.</text>
</comment>
<dbReference type="GO" id="GO:0005737">
    <property type="term" value="C:cytoplasm"/>
    <property type="evidence" value="ECO:0007669"/>
    <property type="project" value="TreeGrafter"/>
</dbReference>